<evidence type="ECO:0000313" key="2">
    <source>
        <dbReference type="EMBL" id="AUH34661.1"/>
    </source>
</evidence>
<dbReference type="KEGG" id="paro:CUV01_15870"/>
<dbReference type="RefSeq" id="WP_101461321.1">
    <property type="nucleotide sequence ID" value="NZ_CP025408.1"/>
</dbReference>
<evidence type="ECO:0000259" key="1">
    <source>
        <dbReference type="PROSITE" id="PS50943"/>
    </source>
</evidence>
<evidence type="ECO:0000313" key="3">
    <source>
        <dbReference type="Proteomes" id="UP000233742"/>
    </source>
</evidence>
<sequence>MKEMAALDLRTARRNLGLTQDDLAHLLQCSEATIAKLESGRRLPNIGELSALALIYGRSFEGLFADVFVEVQEDLKSRLGTIPQGGTIARLRANRAHTLERLERRLEGLSPRL</sequence>
<dbReference type="OrthoDB" id="9803379at2"/>
<name>A0A2K9F661_9RHOB</name>
<dbReference type="InterPro" id="IPR010982">
    <property type="entry name" value="Lambda_DNA-bd_dom_sf"/>
</dbReference>
<dbReference type="Gene3D" id="1.10.260.40">
    <property type="entry name" value="lambda repressor-like DNA-binding domains"/>
    <property type="match status" value="1"/>
</dbReference>
<dbReference type="SUPFAM" id="SSF47413">
    <property type="entry name" value="lambda repressor-like DNA-binding domains"/>
    <property type="match status" value="1"/>
</dbReference>
<proteinExistence type="predicted"/>
<dbReference type="GO" id="GO:0003677">
    <property type="term" value="F:DNA binding"/>
    <property type="evidence" value="ECO:0007669"/>
    <property type="project" value="InterPro"/>
</dbReference>
<dbReference type="InterPro" id="IPR001387">
    <property type="entry name" value="Cro/C1-type_HTH"/>
</dbReference>
<dbReference type="PROSITE" id="PS50943">
    <property type="entry name" value="HTH_CROC1"/>
    <property type="match status" value="1"/>
</dbReference>
<dbReference type="AlphaFoldDB" id="A0A2K9F661"/>
<organism evidence="2 3">
    <name type="scientific">Paracoccus tegillarcae</name>
    <dbReference type="NCBI Taxonomy" id="1529068"/>
    <lineage>
        <taxon>Bacteria</taxon>
        <taxon>Pseudomonadati</taxon>
        <taxon>Pseudomonadota</taxon>
        <taxon>Alphaproteobacteria</taxon>
        <taxon>Rhodobacterales</taxon>
        <taxon>Paracoccaceae</taxon>
        <taxon>Paracoccus</taxon>
    </lineage>
</organism>
<accession>A0A2K9F661</accession>
<keyword evidence="3" id="KW-1185">Reference proteome</keyword>
<dbReference type="Proteomes" id="UP000233742">
    <property type="component" value="Chromosome"/>
</dbReference>
<dbReference type="SMART" id="SM00530">
    <property type="entry name" value="HTH_XRE"/>
    <property type="match status" value="1"/>
</dbReference>
<protein>
    <recommendedName>
        <fullName evidence="1">HTH cro/C1-type domain-containing protein</fullName>
    </recommendedName>
</protein>
<reference evidence="2 3" key="1">
    <citation type="submission" date="2017-12" db="EMBL/GenBank/DDBJ databases">
        <authorList>
            <person name="Hurst M.R.H."/>
        </authorList>
    </citation>
    <scope>NUCLEOTIDE SEQUENCE [LARGE SCALE GENOMIC DNA]</scope>
    <source>
        <strain evidence="2 3">BM15</strain>
    </source>
</reference>
<dbReference type="EMBL" id="CP025408">
    <property type="protein sequence ID" value="AUH34661.1"/>
    <property type="molecule type" value="Genomic_DNA"/>
</dbReference>
<dbReference type="Pfam" id="PF01381">
    <property type="entry name" value="HTH_3"/>
    <property type="match status" value="1"/>
</dbReference>
<dbReference type="CDD" id="cd00093">
    <property type="entry name" value="HTH_XRE"/>
    <property type="match status" value="1"/>
</dbReference>
<feature type="domain" description="HTH cro/C1-type" evidence="1">
    <location>
        <begin position="9"/>
        <end position="63"/>
    </location>
</feature>
<gene>
    <name evidence="2" type="ORF">CUV01_15870</name>
</gene>